<dbReference type="Proteomes" id="UP000182347">
    <property type="component" value="Unassembled WGS sequence"/>
</dbReference>
<protein>
    <recommendedName>
        <fullName evidence="3">DUF2071 domain-containing protein</fullName>
    </recommendedName>
</protein>
<accession>A0A1G9X1Y5</accession>
<dbReference type="Gene3D" id="2.40.400.10">
    <property type="entry name" value="Acetoacetate decarboxylase-like"/>
    <property type="match status" value="1"/>
</dbReference>
<keyword evidence="2" id="KW-1185">Reference proteome</keyword>
<dbReference type="STRING" id="482461.SAMN05216244_3716"/>
<dbReference type="PANTHER" id="PTHR39186">
    <property type="entry name" value="DUF2071 FAMILY PROTEIN"/>
    <property type="match status" value="1"/>
</dbReference>
<dbReference type="PANTHER" id="PTHR39186:SF1">
    <property type="entry name" value="DUF2071 DOMAIN-CONTAINING PROTEIN"/>
    <property type="match status" value="1"/>
</dbReference>
<name>A0A1G9X1Y5_9BACI</name>
<evidence type="ECO:0000313" key="2">
    <source>
        <dbReference type="Proteomes" id="UP000182347"/>
    </source>
</evidence>
<reference evidence="2" key="1">
    <citation type="submission" date="2016-10" db="EMBL/GenBank/DDBJ databases">
        <authorList>
            <person name="Varghese N."/>
            <person name="Submissions S."/>
        </authorList>
    </citation>
    <scope>NUCLEOTIDE SEQUENCE [LARGE SCALE GENOMIC DNA]</scope>
    <source>
        <strain evidence="2">CGMCC 1.6199</strain>
    </source>
</reference>
<dbReference type="InterPro" id="IPR023375">
    <property type="entry name" value="ADC_dom_sf"/>
</dbReference>
<dbReference type="SUPFAM" id="SSF160104">
    <property type="entry name" value="Acetoacetate decarboxylase-like"/>
    <property type="match status" value="1"/>
</dbReference>
<dbReference type="EMBL" id="FNHF01000006">
    <property type="protein sequence ID" value="SDM90697.1"/>
    <property type="molecule type" value="Genomic_DNA"/>
</dbReference>
<dbReference type="Pfam" id="PF09844">
    <property type="entry name" value="DUF2071"/>
    <property type="match status" value="1"/>
</dbReference>
<dbReference type="InterPro" id="IPR018644">
    <property type="entry name" value="DUF2071"/>
</dbReference>
<organism evidence="1 2">
    <name type="scientific">Sediminibacillus halophilus</name>
    <dbReference type="NCBI Taxonomy" id="482461"/>
    <lineage>
        <taxon>Bacteria</taxon>
        <taxon>Bacillati</taxon>
        <taxon>Bacillota</taxon>
        <taxon>Bacilli</taxon>
        <taxon>Bacillales</taxon>
        <taxon>Bacillaceae</taxon>
        <taxon>Sediminibacillus</taxon>
    </lineage>
</organism>
<sequence length="244" mass="28637">MMMVLAKWPWVAEQHWDDLLFIHWPVPYEVLRPHVPEQFELETFNGTAWISIVPFLGNKNRFRGMPGVIPFISSFLELNVRTYIRYKGESGVYFFSFDADSNTAVAGARTVFSLPYMKAKMSMNRNRKEKEVLFRSQRIQKDAPSARFFARYRPISQASHARVGSLTHWLVERYCLFNIKEDKVLKGPINHSPWELQEAELELEMDDLVPFLPNKYLSASPLVHYSKRKKVHFYPFETVGEVNK</sequence>
<evidence type="ECO:0000313" key="1">
    <source>
        <dbReference type="EMBL" id="SDM90697.1"/>
    </source>
</evidence>
<proteinExistence type="predicted"/>
<dbReference type="AlphaFoldDB" id="A0A1G9X1Y5"/>
<evidence type="ECO:0008006" key="3">
    <source>
        <dbReference type="Google" id="ProtNLM"/>
    </source>
</evidence>
<gene>
    <name evidence="1" type="ORF">SAMN05216244_3716</name>
</gene>